<dbReference type="EMBL" id="CAEFZW010000001">
    <property type="protein sequence ID" value="CAB4252575.1"/>
    <property type="molecule type" value="Genomic_DNA"/>
</dbReference>
<dbReference type="InterPro" id="IPR013785">
    <property type="entry name" value="Aldolase_TIM"/>
</dbReference>
<sequence>MTEKMSTLDQLRRTGTTIVCDTGHFESINKYNPQSCTTNPALILAAAQDDKYKEYVKNAVESGKQIGVTDEEKIEIAIDTFFVEIGCKILEVVPGRVSTEVDARLSFNKEETVRRAICIIGLYEQRGFSKDRILIKIASTWEGIQAAKELEEVYKIHCNLTLLFSFTQAVACAEANVTLISPFVGRIMDFFKDKTGTTYTHDDDPGILAVKKIFYYYKRHCYNTIIMGTCFRNNDELLALAGIDSVTLPLDKLEELYTSHESVQNVLTAESSKEEGHEWVSYISNEPKFRFDMNEDTMATEKLSDGIRKFSADNCSLENIFRNLIVD</sequence>
<dbReference type="InterPro" id="IPR001585">
    <property type="entry name" value="TAL/FSA"/>
</dbReference>
<accession>A0A8H2ZGA2</accession>
<evidence type="ECO:0000256" key="7">
    <source>
        <dbReference type="RuleBase" id="RU000501"/>
    </source>
</evidence>
<reference evidence="8 9" key="1">
    <citation type="submission" date="2020-05" db="EMBL/GenBank/DDBJ databases">
        <authorList>
            <person name="Casaregola S."/>
            <person name="Devillers H."/>
            <person name="Grondin C."/>
        </authorList>
    </citation>
    <scope>NUCLEOTIDE SEQUENCE [LARGE SCALE GENOMIC DNA]</scope>
    <source>
        <strain evidence="8 9">CLIB 1767</strain>
    </source>
</reference>
<dbReference type="PANTHER" id="PTHR10683:SF18">
    <property type="entry name" value="TRANSALDOLASE"/>
    <property type="match status" value="1"/>
</dbReference>
<evidence type="ECO:0000256" key="2">
    <source>
        <dbReference type="ARBA" id="ARBA00008012"/>
    </source>
</evidence>
<comment type="pathway">
    <text evidence="1 7">Carbohydrate degradation; pentose phosphate pathway; D-glyceraldehyde 3-phosphate and beta-D-fructose 6-phosphate from D-ribose 5-phosphate and D-xylulose 5-phosphate (non-oxidative stage): step 2/3.</text>
</comment>
<comment type="function">
    <text evidence="7">Catalyzes the rate-limiting step of the non-oxidative phase in the pentose phosphate pathway. Catalyzes the reversible conversion of sedheptulose-7-phosphate and D-glyceraldehyde 3-phosphate into erythrose-4-phosphate and beta-D-fructose 6-phosphate.</text>
</comment>
<evidence type="ECO:0000256" key="4">
    <source>
        <dbReference type="ARBA" id="ARBA00022679"/>
    </source>
</evidence>
<dbReference type="RefSeq" id="XP_041404613.1">
    <property type="nucleotide sequence ID" value="XM_041548679.1"/>
</dbReference>
<dbReference type="NCBIfam" id="TIGR00874">
    <property type="entry name" value="talAB"/>
    <property type="match status" value="1"/>
</dbReference>
<dbReference type="GO" id="GO:0009052">
    <property type="term" value="P:pentose-phosphate shunt, non-oxidative branch"/>
    <property type="evidence" value="ECO:0007669"/>
    <property type="project" value="TreeGrafter"/>
</dbReference>
<evidence type="ECO:0000313" key="8">
    <source>
        <dbReference type="EMBL" id="CAB4252575.1"/>
    </source>
</evidence>
<keyword evidence="4 7" id="KW-0808">Transferase</keyword>
<name>A0A8H2ZGA2_9SACH</name>
<evidence type="ECO:0000313" key="9">
    <source>
        <dbReference type="Proteomes" id="UP000644660"/>
    </source>
</evidence>
<evidence type="ECO:0000256" key="1">
    <source>
        <dbReference type="ARBA" id="ARBA00004857"/>
    </source>
</evidence>
<keyword evidence="6" id="KW-0704">Schiff base</keyword>
<dbReference type="PROSITE" id="PS00958">
    <property type="entry name" value="TRANSALDOLASE_2"/>
    <property type="match status" value="1"/>
</dbReference>
<organism evidence="8 9">
    <name type="scientific">Maudiozyma barnettii</name>
    <dbReference type="NCBI Taxonomy" id="61262"/>
    <lineage>
        <taxon>Eukaryota</taxon>
        <taxon>Fungi</taxon>
        <taxon>Dikarya</taxon>
        <taxon>Ascomycota</taxon>
        <taxon>Saccharomycotina</taxon>
        <taxon>Saccharomycetes</taxon>
        <taxon>Saccharomycetales</taxon>
        <taxon>Saccharomycetaceae</taxon>
        <taxon>Maudiozyma</taxon>
    </lineage>
</organism>
<comment type="caution">
    <text evidence="8">The sequence shown here is derived from an EMBL/GenBank/DDBJ whole genome shotgun (WGS) entry which is preliminary data.</text>
</comment>
<dbReference type="GO" id="GO:0004801">
    <property type="term" value="F:transaldolase activity"/>
    <property type="evidence" value="ECO:0007669"/>
    <property type="project" value="UniProtKB-EC"/>
</dbReference>
<dbReference type="EC" id="2.2.1.2" evidence="3 7"/>
<comment type="similarity">
    <text evidence="2">Belongs to the transaldolase family. Type 1 subfamily.</text>
</comment>
<protein>
    <recommendedName>
        <fullName evidence="3 7">Transaldolase</fullName>
        <ecNumber evidence="3 7">2.2.1.2</ecNumber>
    </recommendedName>
</protein>
<dbReference type="UniPathway" id="UPA00115">
    <property type="reaction ID" value="UER00414"/>
</dbReference>
<comment type="catalytic activity">
    <reaction evidence="7">
        <text>D-sedoheptulose 7-phosphate + D-glyceraldehyde 3-phosphate = D-erythrose 4-phosphate + beta-D-fructose 6-phosphate</text>
        <dbReference type="Rhea" id="RHEA:17053"/>
        <dbReference type="ChEBI" id="CHEBI:16897"/>
        <dbReference type="ChEBI" id="CHEBI:57483"/>
        <dbReference type="ChEBI" id="CHEBI:57634"/>
        <dbReference type="ChEBI" id="CHEBI:59776"/>
        <dbReference type="EC" id="2.2.1.2"/>
    </reaction>
</comment>
<proteinExistence type="inferred from homology"/>
<dbReference type="Pfam" id="PF00923">
    <property type="entry name" value="TAL_FSA"/>
    <property type="match status" value="1"/>
</dbReference>
<evidence type="ECO:0000256" key="6">
    <source>
        <dbReference type="ARBA" id="ARBA00023270"/>
    </source>
</evidence>
<dbReference type="CDD" id="cd00957">
    <property type="entry name" value="Transaldolase_TalAB"/>
    <property type="match status" value="1"/>
</dbReference>
<evidence type="ECO:0000256" key="5">
    <source>
        <dbReference type="ARBA" id="ARBA00023126"/>
    </source>
</evidence>
<dbReference type="GO" id="GO:0005975">
    <property type="term" value="P:carbohydrate metabolic process"/>
    <property type="evidence" value="ECO:0007669"/>
    <property type="project" value="InterPro"/>
</dbReference>
<dbReference type="PANTHER" id="PTHR10683">
    <property type="entry name" value="TRANSALDOLASE"/>
    <property type="match status" value="1"/>
</dbReference>
<evidence type="ECO:0000256" key="3">
    <source>
        <dbReference type="ARBA" id="ARBA00013151"/>
    </source>
</evidence>
<dbReference type="Proteomes" id="UP000644660">
    <property type="component" value="Unassembled WGS sequence"/>
</dbReference>
<dbReference type="InterPro" id="IPR004730">
    <property type="entry name" value="Transaldolase_1"/>
</dbReference>
<dbReference type="InterPro" id="IPR018225">
    <property type="entry name" value="Transaldolase_AS"/>
</dbReference>
<keyword evidence="9" id="KW-1185">Reference proteome</keyword>
<gene>
    <name evidence="8" type="ORF">KABA2_01S16830</name>
</gene>
<dbReference type="GeneID" id="64855706"/>
<dbReference type="AlphaFoldDB" id="A0A8H2ZGA2"/>
<dbReference type="GO" id="GO:0005737">
    <property type="term" value="C:cytoplasm"/>
    <property type="evidence" value="ECO:0007669"/>
    <property type="project" value="InterPro"/>
</dbReference>
<dbReference type="Gene3D" id="3.20.20.70">
    <property type="entry name" value="Aldolase class I"/>
    <property type="match status" value="1"/>
</dbReference>
<keyword evidence="5 7" id="KW-0570">Pentose shunt</keyword>
<dbReference type="SUPFAM" id="SSF51569">
    <property type="entry name" value="Aldolase"/>
    <property type="match status" value="1"/>
</dbReference>